<organism evidence="2 3">
    <name type="scientific">Granulicella cerasi</name>
    <dbReference type="NCBI Taxonomy" id="741063"/>
    <lineage>
        <taxon>Bacteria</taxon>
        <taxon>Pseudomonadati</taxon>
        <taxon>Acidobacteriota</taxon>
        <taxon>Terriglobia</taxon>
        <taxon>Terriglobales</taxon>
        <taxon>Acidobacteriaceae</taxon>
        <taxon>Granulicella</taxon>
    </lineage>
</organism>
<sequence length="68" mass="7048">MAKLTLEIEKMSCGGCVRSVMKTLNALDGTRATEVHIGGAEAETNLPSQQVIDALTTAGYPTRVVAGA</sequence>
<dbReference type="InterPro" id="IPR036163">
    <property type="entry name" value="HMA_dom_sf"/>
</dbReference>
<dbReference type="RefSeq" id="WP_263370789.1">
    <property type="nucleotide sequence ID" value="NZ_JAGSYD010000002.1"/>
</dbReference>
<keyword evidence="3" id="KW-1185">Reference proteome</keyword>
<dbReference type="SUPFAM" id="SSF55008">
    <property type="entry name" value="HMA, heavy metal-associated domain"/>
    <property type="match status" value="1"/>
</dbReference>
<comment type="caution">
    <text evidence="2">The sequence shown here is derived from an EMBL/GenBank/DDBJ whole genome shotgun (WGS) entry which is preliminary data.</text>
</comment>
<dbReference type="InterPro" id="IPR006121">
    <property type="entry name" value="HMA_dom"/>
</dbReference>
<accession>A0ABW1ZE17</accession>
<evidence type="ECO:0000259" key="1">
    <source>
        <dbReference type="Pfam" id="PF00403"/>
    </source>
</evidence>
<dbReference type="Pfam" id="PF00403">
    <property type="entry name" value="HMA"/>
    <property type="match status" value="1"/>
</dbReference>
<name>A0ABW1ZE17_9BACT</name>
<dbReference type="Proteomes" id="UP001596391">
    <property type="component" value="Unassembled WGS sequence"/>
</dbReference>
<evidence type="ECO:0000313" key="2">
    <source>
        <dbReference type="EMBL" id="MFC6647304.1"/>
    </source>
</evidence>
<evidence type="ECO:0000313" key="3">
    <source>
        <dbReference type="Proteomes" id="UP001596391"/>
    </source>
</evidence>
<proteinExistence type="predicted"/>
<reference evidence="3" key="1">
    <citation type="journal article" date="2019" name="Int. J. Syst. Evol. Microbiol.">
        <title>The Global Catalogue of Microorganisms (GCM) 10K type strain sequencing project: providing services to taxonomists for standard genome sequencing and annotation.</title>
        <authorList>
            <consortium name="The Broad Institute Genomics Platform"/>
            <consortium name="The Broad Institute Genome Sequencing Center for Infectious Disease"/>
            <person name="Wu L."/>
            <person name="Ma J."/>
        </authorList>
    </citation>
    <scope>NUCLEOTIDE SEQUENCE [LARGE SCALE GENOMIC DNA]</scope>
    <source>
        <strain evidence="3">CGMCC 1.16026</strain>
    </source>
</reference>
<dbReference type="CDD" id="cd00371">
    <property type="entry name" value="HMA"/>
    <property type="match status" value="1"/>
</dbReference>
<protein>
    <submittedName>
        <fullName evidence="2">Heavy-metal-associated domain-containing protein</fullName>
    </submittedName>
</protein>
<dbReference type="EMBL" id="JBHSWI010000001">
    <property type="protein sequence ID" value="MFC6647304.1"/>
    <property type="molecule type" value="Genomic_DNA"/>
</dbReference>
<dbReference type="Gene3D" id="3.30.70.100">
    <property type="match status" value="1"/>
</dbReference>
<gene>
    <name evidence="2" type="ORF">ACFQBQ_17355</name>
</gene>
<feature type="domain" description="HMA" evidence="1">
    <location>
        <begin position="5"/>
        <end position="35"/>
    </location>
</feature>